<dbReference type="PANTHER" id="PTHR22617">
    <property type="entry name" value="CHEMOTAXIS SENSOR HISTIDINE KINASE-RELATED"/>
    <property type="match status" value="1"/>
</dbReference>
<dbReference type="GO" id="GO:0007165">
    <property type="term" value="P:signal transduction"/>
    <property type="evidence" value="ECO:0007669"/>
    <property type="project" value="InterPro"/>
</dbReference>
<dbReference type="PROSITE" id="PS50851">
    <property type="entry name" value="CHEW"/>
    <property type="match status" value="1"/>
</dbReference>
<dbReference type="PANTHER" id="PTHR22617:SF43">
    <property type="entry name" value="PROTEIN PILI"/>
    <property type="match status" value="1"/>
</dbReference>
<organism evidence="2 3">
    <name type="scientific">Dyella solisilvae</name>
    <dbReference type="NCBI Taxonomy" id="1920168"/>
    <lineage>
        <taxon>Bacteria</taxon>
        <taxon>Pseudomonadati</taxon>
        <taxon>Pseudomonadota</taxon>
        <taxon>Gammaproteobacteria</taxon>
        <taxon>Lysobacterales</taxon>
        <taxon>Rhodanobacteraceae</taxon>
        <taxon>Dyella</taxon>
    </lineage>
</organism>
<name>A0A370KC94_9GAMM</name>
<evidence type="ECO:0000313" key="3">
    <source>
        <dbReference type="Proteomes" id="UP000254711"/>
    </source>
</evidence>
<feature type="domain" description="CheW-like" evidence="1">
    <location>
        <begin position="36"/>
        <end position="179"/>
    </location>
</feature>
<dbReference type="AlphaFoldDB" id="A0A370KC94"/>
<evidence type="ECO:0000313" key="2">
    <source>
        <dbReference type="EMBL" id="RDJ00220.1"/>
    </source>
</evidence>
<dbReference type="SMART" id="SM00260">
    <property type="entry name" value="CheW"/>
    <property type="match status" value="1"/>
</dbReference>
<reference evidence="2 3" key="1">
    <citation type="submission" date="2018-07" db="EMBL/GenBank/DDBJ databases">
        <title>Dyella solisilvae sp. nov., isolated from the pine and broad-leaved mixed forest soil.</title>
        <authorList>
            <person name="Gao Z."/>
            <person name="Qiu L."/>
        </authorList>
    </citation>
    <scope>NUCLEOTIDE SEQUENCE [LARGE SCALE GENOMIC DNA]</scope>
    <source>
        <strain evidence="2 3">DHG54</strain>
    </source>
</reference>
<comment type="caution">
    <text evidence="2">The sequence shown here is derived from an EMBL/GenBank/DDBJ whole genome shotgun (WGS) entry which is preliminary data.</text>
</comment>
<dbReference type="Pfam" id="PF01584">
    <property type="entry name" value="CheW"/>
    <property type="match status" value="1"/>
</dbReference>
<dbReference type="Proteomes" id="UP000254711">
    <property type="component" value="Unassembled WGS sequence"/>
</dbReference>
<keyword evidence="3" id="KW-1185">Reference proteome</keyword>
<protein>
    <submittedName>
        <fullName evidence="2">Chemotaxis protein CheW</fullName>
    </submittedName>
</protein>
<dbReference type="InterPro" id="IPR036061">
    <property type="entry name" value="CheW-like_dom_sf"/>
</dbReference>
<sequence>MSQTAALSPFELLARYERLSLAHASGTPEKLEAPGLWRGIGYRAGNRLFVSGIDEISELLAVPSLTPVPGTQAWLLGVANVRGNLVPVIDLARFLFGERTQLTERTRLLVVRQGAGSVALMVDEVFGQRTVDVEQRRNAEQEDDSRLARFVDERVGEPRLAVFSMGKLVRAPDFRQAAA</sequence>
<gene>
    <name evidence="2" type="ORF">DVT68_05270</name>
</gene>
<dbReference type="GO" id="GO:0005829">
    <property type="term" value="C:cytosol"/>
    <property type="evidence" value="ECO:0007669"/>
    <property type="project" value="TreeGrafter"/>
</dbReference>
<dbReference type="CDD" id="cd00588">
    <property type="entry name" value="CheW_like"/>
    <property type="match status" value="1"/>
</dbReference>
<proteinExistence type="predicted"/>
<evidence type="ECO:0000259" key="1">
    <source>
        <dbReference type="PROSITE" id="PS50851"/>
    </source>
</evidence>
<dbReference type="RefSeq" id="WP_114823945.1">
    <property type="nucleotide sequence ID" value="NZ_QQSY01000001.1"/>
</dbReference>
<dbReference type="InterPro" id="IPR039315">
    <property type="entry name" value="CheW"/>
</dbReference>
<dbReference type="EMBL" id="QQSY01000001">
    <property type="protein sequence ID" value="RDJ00220.1"/>
    <property type="molecule type" value="Genomic_DNA"/>
</dbReference>
<dbReference type="GO" id="GO:0006935">
    <property type="term" value="P:chemotaxis"/>
    <property type="evidence" value="ECO:0007669"/>
    <property type="project" value="InterPro"/>
</dbReference>
<dbReference type="SUPFAM" id="SSF50341">
    <property type="entry name" value="CheW-like"/>
    <property type="match status" value="1"/>
</dbReference>
<dbReference type="OrthoDB" id="5298045at2"/>
<accession>A0A370KC94</accession>
<dbReference type="InterPro" id="IPR002545">
    <property type="entry name" value="CheW-lke_dom"/>
</dbReference>
<dbReference type="Gene3D" id="2.40.50.180">
    <property type="entry name" value="CheA-289, Domain 4"/>
    <property type="match status" value="1"/>
</dbReference>